<evidence type="ECO:0000313" key="2">
    <source>
        <dbReference type="Proteomes" id="UP000593561"/>
    </source>
</evidence>
<dbReference type="AlphaFoldDB" id="A0A7J8TFU5"/>
<keyword evidence="2" id="KW-1185">Reference proteome</keyword>
<dbReference type="Proteomes" id="UP000593561">
    <property type="component" value="Unassembled WGS sequence"/>
</dbReference>
<gene>
    <name evidence="1" type="ORF">Godav_025803</name>
</gene>
<dbReference type="EMBL" id="JABFAC010247844">
    <property type="protein sequence ID" value="MBA0637075.1"/>
    <property type="molecule type" value="Genomic_DNA"/>
</dbReference>
<organism evidence="1 2">
    <name type="scientific">Gossypium davidsonii</name>
    <name type="common">Davidson's cotton</name>
    <name type="synonym">Gossypium klotzschianum subsp. davidsonii</name>
    <dbReference type="NCBI Taxonomy" id="34287"/>
    <lineage>
        <taxon>Eukaryota</taxon>
        <taxon>Viridiplantae</taxon>
        <taxon>Streptophyta</taxon>
        <taxon>Embryophyta</taxon>
        <taxon>Tracheophyta</taxon>
        <taxon>Spermatophyta</taxon>
        <taxon>Magnoliopsida</taxon>
        <taxon>eudicotyledons</taxon>
        <taxon>Gunneridae</taxon>
        <taxon>Pentapetalae</taxon>
        <taxon>rosids</taxon>
        <taxon>malvids</taxon>
        <taxon>Malvales</taxon>
        <taxon>Malvaceae</taxon>
        <taxon>Malvoideae</taxon>
        <taxon>Gossypium</taxon>
    </lineage>
</organism>
<evidence type="ECO:0000313" key="1">
    <source>
        <dbReference type="EMBL" id="MBA0637075.1"/>
    </source>
</evidence>
<protein>
    <submittedName>
        <fullName evidence="1">Uncharacterized protein</fullName>
    </submittedName>
</protein>
<name>A0A7J8TFU5_GOSDV</name>
<accession>A0A7J8TFU5</accession>
<proteinExistence type="predicted"/>
<sequence>MAMQGEINPEMKNLATFLVFDGYTHWNNEELKQALLEYQTNIPDPKEWSQEYPMYCSQATQDTPAWKDVYEDTSIWKVICKGTPPDDLE</sequence>
<comment type="caution">
    <text evidence="1">The sequence shown here is derived from an EMBL/GenBank/DDBJ whole genome shotgun (WGS) entry which is preliminary data.</text>
</comment>
<reference evidence="1 2" key="1">
    <citation type="journal article" date="2019" name="Genome Biol. Evol.">
        <title>Insights into the evolution of the New World diploid cottons (Gossypium, subgenus Houzingenia) based on genome sequencing.</title>
        <authorList>
            <person name="Grover C.E."/>
            <person name="Arick M.A. 2nd"/>
            <person name="Thrash A."/>
            <person name="Conover J.L."/>
            <person name="Sanders W.S."/>
            <person name="Peterson D.G."/>
            <person name="Frelichowski J.E."/>
            <person name="Scheffler J.A."/>
            <person name="Scheffler B.E."/>
            <person name="Wendel J.F."/>
        </authorList>
    </citation>
    <scope>NUCLEOTIDE SEQUENCE [LARGE SCALE GENOMIC DNA]</scope>
    <source>
        <strain evidence="1">27</strain>
        <tissue evidence="1">Leaf</tissue>
    </source>
</reference>